<evidence type="ECO:0000313" key="8">
    <source>
        <dbReference type="EMBL" id="KAK3102607.1"/>
    </source>
</evidence>
<dbReference type="GO" id="GO:0007508">
    <property type="term" value="P:larval heart development"/>
    <property type="evidence" value="ECO:0007669"/>
    <property type="project" value="TreeGrafter"/>
</dbReference>
<dbReference type="PANTHER" id="PTHR33395">
    <property type="entry name" value="TRANSCRIPTASE, PUTATIVE-RELATED-RELATED"/>
    <property type="match status" value="1"/>
</dbReference>
<evidence type="ECO:0000256" key="3">
    <source>
        <dbReference type="ARBA" id="ARBA00022833"/>
    </source>
</evidence>
<keyword evidence="3" id="KW-0862">Zinc</keyword>
<comment type="caution">
    <text evidence="8">The sequence shown here is derived from an EMBL/GenBank/DDBJ whole genome shotgun (WGS) entry which is preliminary data.</text>
</comment>
<dbReference type="Gene3D" id="3.60.10.10">
    <property type="entry name" value="Endonuclease/exonuclease/phosphatase"/>
    <property type="match status" value="1"/>
</dbReference>
<sequence>MNLCNILFLVCLISAFNSFETSSTSITNKSNTDDVVMSLIKHSVCLVNQRKFRSINYLRRSKNHALLYLSFILLLNASDIETNPGPRTPKYPCQICNKAVTWKQKGVACDDCQKWYHASCMQMSTQVYMALNNITWQCCNCGMPNFSTSLFESFIIDSNDSNSFSVLDETSISPGPPLHTSSPTSKRVNTSTRANTQHLRVLNINFQSIKNKKEELANIIETSDPSIIIGTETWLNPNIYSHELFPPNYEIIRKDRSDGYGGVLLAIKNDLTTDSIHLPPEYDCELVLAKIATGNNQPLIVGAAYRPPSNDPDYLHRLCGAIGHVTKTYKGAVTWIGGDFNLPDINWQTNTIEGNHNPRQLNASFLDMIHDCALEQMVTFPTRLVNTLDLFLTNRPSLISRCTPIP</sequence>
<dbReference type="GO" id="GO:0008270">
    <property type="term" value="F:zinc ion binding"/>
    <property type="evidence" value="ECO:0007669"/>
    <property type="project" value="UniProtKB-KW"/>
</dbReference>
<dbReference type="PANTHER" id="PTHR33395:SF22">
    <property type="entry name" value="REVERSE TRANSCRIPTASE DOMAIN-CONTAINING PROTEIN"/>
    <property type="match status" value="1"/>
</dbReference>
<keyword evidence="6" id="KW-0732">Signal</keyword>
<gene>
    <name evidence="8" type="ORF">FSP39_012613</name>
</gene>
<proteinExistence type="predicted"/>
<dbReference type="InterPro" id="IPR019787">
    <property type="entry name" value="Znf_PHD-finger"/>
</dbReference>
<dbReference type="InterPro" id="IPR036691">
    <property type="entry name" value="Endo/exonu/phosph_ase_sf"/>
</dbReference>
<dbReference type="Pfam" id="PF00628">
    <property type="entry name" value="PHD"/>
    <property type="match status" value="1"/>
</dbReference>
<dbReference type="GO" id="GO:0061343">
    <property type="term" value="P:cell adhesion involved in heart morphogenesis"/>
    <property type="evidence" value="ECO:0007669"/>
    <property type="project" value="TreeGrafter"/>
</dbReference>
<dbReference type="InterPro" id="IPR005135">
    <property type="entry name" value="Endo/exonuclease/phosphatase"/>
</dbReference>
<dbReference type="SUPFAM" id="SSF56219">
    <property type="entry name" value="DNase I-like"/>
    <property type="match status" value="1"/>
</dbReference>
<evidence type="ECO:0000256" key="2">
    <source>
        <dbReference type="ARBA" id="ARBA00022771"/>
    </source>
</evidence>
<keyword evidence="1" id="KW-0479">Metal-binding</keyword>
<evidence type="ECO:0000313" key="9">
    <source>
        <dbReference type="Proteomes" id="UP001186944"/>
    </source>
</evidence>
<dbReference type="InterPro" id="IPR013083">
    <property type="entry name" value="Znf_RING/FYVE/PHD"/>
</dbReference>
<dbReference type="InterPro" id="IPR001965">
    <property type="entry name" value="Znf_PHD"/>
</dbReference>
<dbReference type="SMART" id="SM00249">
    <property type="entry name" value="PHD"/>
    <property type="match status" value="1"/>
</dbReference>
<dbReference type="InterPro" id="IPR019786">
    <property type="entry name" value="Zinc_finger_PHD-type_CS"/>
</dbReference>
<dbReference type="Pfam" id="PF03372">
    <property type="entry name" value="Exo_endo_phos"/>
    <property type="match status" value="1"/>
</dbReference>
<feature type="chain" id="PRO_5041667624" description="PHD-type domain-containing protein" evidence="6">
    <location>
        <begin position="19"/>
        <end position="406"/>
    </location>
</feature>
<dbReference type="PROSITE" id="PS01359">
    <property type="entry name" value="ZF_PHD_1"/>
    <property type="match status" value="1"/>
</dbReference>
<evidence type="ECO:0000256" key="6">
    <source>
        <dbReference type="SAM" id="SignalP"/>
    </source>
</evidence>
<dbReference type="GO" id="GO:0031012">
    <property type="term" value="C:extracellular matrix"/>
    <property type="evidence" value="ECO:0007669"/>
    <property type="project" value="TreeGrafter"/>
</dbReference>
<accession>A0AA88YC89</accession>
<name>A0AA88YC89_PINIB</name>
<dbReference type="GO" id="GO:0003824">
    <property type="term" value="F:catalytic activity"/>
    <property type="evidence" value="ECO:0007669"/>
    <property type="project" value="InterPro"/>
</dbReference>
<protein>
    <recommendedName>
        <fullName evidence="7">PHD-type domain-containing protein</fullName>
    </recommendedName>
</protein>
<evidence type="ECO:0000256" key="5">
    <source>
        <dbReference type="SAM" id="MobiDB-lite"/>
    </source>
</evidence>
<dbReference type="SUPFAM" id="SSF57903">
    <property type="entry name" value="FYVE/PHD zinc finger"/>
    <property type="match status" value="1"/>
</dbReference>
<evidence type="ECO:0000259" key="7">
    <source>
        <dbReference type="PROSITE" id="PS50016"/>
    </source>
</evidence>
<dbReference type="AlphaFoldDB" id="A0AA88YC89"/>
<dbReference type="EMBL" id="VSWD01000005">
    <property type="protein sequence ID" value="KAK3102607.1"/>
    <property type="molecule type" value="Genomic_DNA"/>
</dbReference>
<dbReference type="Proteomes" id="UP001186944">
    <property type="component" value="Unassembled WGS sequence"/>
</dbReference>
<reference evidence="8" key="1">
    <citation type="submission" date="2019-08" db="EMBL/GenBank/DDBJ databases">
        <title>The improved chromosome-level genome for the pearl oyster Pinctada fucata martensii using PacBio sequencing and Hi-C.</title>
        <authorList>
            <person name="Zheng Z."/>
        </authorList>
    </citation>
    <scope>NUCLEOTIDE SEQUENCE</scope>
    <source>
        <strain evidence="8">ZZ-2019</strain>
        <tissue evidence="8">Adductor muscle</tissue>
    </source>
</reference>
<dbReference type="InterPro" id="IPR011011">
    <property type="entry name" value="Znf_FYVE_PHD"/>
</dbReference>
<evidence type="ECO:0000256" key="4">
    <source>
        <dbReference type="PROSITE-ProRule" id="PRU00146"/>
    </source>
</evidence>
<organism evidence="8 9">
    <name type="scientific">Pinctada imbricata</name>
    <name type="common">Atlantic pearl-oyster</name>
    <name type="synonym">Pinctada martensii</name>
    <dbReference type="NCBI Taxonomy" id="66713"/>
    <lineage>
        <taxon>Eukaryota</taxon>
        <taxon>Metazoa</taxon>
        <taxon>Spiralia</taxon>
        <taxon>Lophotrochozoa</taxon>
        <taxon>Mollusca</taxon>
        <taxon>Bivalvia</taxon>
        <taxon>Autobranchia</taxon>
        <taxon>Pteriomorphia</taxon>
        <taxon>Pterioida</taxon>
        <taxon>Pterioidea</taxon>
        <taxon>Pteriidae</taxon>
        <taxon>Pinctada</taxon>
    </lineage>
</organism>
<feature type="region of interest" description="Disordered" evidence="5">
    <location>
        <begin position="171"/>
        <end position="192"/>
    </location>
</feature>
<feature type="signal peptide" evidence="6">
    <location>
        <begin position="1"/>
        <end position="18"/>
    </location>
</feature>
<keyword evidence="2 4" id="KW-0863">Zinc-finger</keyword>
<feature type="domain" description="PHD-type" evidence="7">
    <location>
        <begin position="90"/>
        <end position="144"/>
    </location>
</feature>
<dbReference type="PROSITE" id="PS50016">
    <property type="entry name" value="ZF_PHD_2"/>
    <property type="match status" value="1"/>
</dbReference>
<evidence type="ECO:0000256" key="1">
    <source>
        <dbReference type="ARBA" id="ARBA00022723"/>
    </source>
</evidence>
<keyword evidence="9" id="KW-1185">Reference proteome</keyword>
<dbReference type="Gene3D" id="3.30.40.10">
    <property type="entry name" value="Zinc/RING finger domain, C3HC4 (zinc finger)"/>
    <property type="match status" value="1"/>
</dbReference>